<comment type="caution">
    <text evidence="1">The sequence shown here is derived from an EMBL/GenBank/DDBJ whole genome shotgun (WGS) entry which is preliminary data.</text>
</comment>
<proteinExistence type="predicted"/>
<protein>
    <submittedName>
        <fullName evidence="1">Uncharacterized protein</fullName>
    </submittedName>
</protein>
<dbReference type="Proteomes" id="UP000681340">
    <property type="component" value="Unassembled WGS sequence"/>
</dbReference>
<name>A0A919S429_9ACTN</name>
<dbReference type="EMBL" id="BOQL01000006">
    <property type="protein sequence ID" value="GIM63949.1"/>
    <property type="molecule type" value="Genomic_DNA"/>
</dbReference>
<reference evidence="1" key="1">
    <citation type="submission" date="2021-03" db="EMBL/GenBank/DDBJ databases">
        <title>Whole genome shotgun sequence of Actinoplanes auranticolor NBRC 12245.</title>
        <authorList>
            <person name="Komaki H."/>
            <person name="Tamura T."/>
        </authorList>
    </citation>
    <scope>NUCLEOTIDE SEQUENCE</scope>
    <source>
        <strain evidence="1">NBRC 12245</strain>
    </source>
</reference>
<sequence length="122" mass="12379">MSRRTGERRVRATAVARAGWAGVLLVVPEVVLRAGGPAPVPAAAVAVARVLAARHLLQATASALAPTGSVVRLGAAVDTLHTGTCVALAAVSPRWRRAALLDMVVEAAFAAAGWSTGTPRRG</sequence>
<keyword evidence="2" id="KW-1185">Reference proteome</keyword>
<accession>A0A919S429</accession>
<organism evidence="1 2">
    <name type="scientific">Actinoplanes auranticolor</name>
    <dbReference type="NCBI Taxonomy" id="47988"/>
    <lineage>
        <taxon>Bacteria</taxon>
        <taxon>Bacillati</taxon>
        <taxon>Actinomycetota</taxon>
        <taxon>Actinomycetes</taxon>
        <taxon>Micromonosporales</taxon>
        <taxon>Micromonosporaceae</taxon>
        <taxon>Actinoplanes</taxon>
    </lineage>
</organism>
<evidence type="ECO:0000313" key="1">
    <source>
        <dbReference type="EMBL" id="GIM63949.1"/>
    </source>
</evidence>
<dbReference type="RefSeq" id="WP_246594866.1">
    <property type="nucleotide sequence ID" value="NZ_BAABEA010000051.1"/>
</dbReference>
<dbReference type="AlphaFoldDB" id="A0A919S429"/>
<gene>
    <name evidence="1" type="ORF">Aau02nite_07340</name>
</gene>
<evidence type="ECO:0000313" key="2">
    <source>
        <dbReference type="Proteomes" id="UP000681340"/>
    </source>
</evidence>